<evidence type="ECO:0000256" key="1">
    <source>
        <dbReference type="ARBA" id="ARBA00022603"/>
    </source>
</evidence>
<comment type="caution">
    <text evidence="4">The sequence shown here is derived from an EMBL/GenBank/DDBJ whole genome shotgun (WGS) entry which is preliminary data.</text>
</comment>
<evidence type="ECO:0000259" key="3">
    <source>
        <dbReference type="Pfam" id="PF00588"/>
    </source>
</evidence>
<proteinExistence type="predicted"/>
<accession>A0A4R5UXM8</accession>
<dbReference type="Gene3D" id="3.40.1280.10">
    <property type="match status" value="1"/>
</dbReference>
<dbReference type="RefSeq" id="WP_133390837.1">
    <property type="nucleotide sequence ID" value="NZ_SMUW01000034.1"/>
</dbReference>
<dbReference type="GO" id="GO:0008173">
    <property type="term" value="F:RNA methyltransferase activity"/>
    <property type="evidence" value="ECO:0007669"/>
    <property type="project" value="InterPro"/>
</dbReference>
<dbReference type="AlphaFoldDB" id="A0A4R5UXM8"/>
<evidence type="ECO:0000256" key="2">
    <source>
        <dbReference type="ARBA" id="ARBA00022679"/>
    </source>
</evidence>
<reference evidence="4 5" key="1">
    <citation type="submission" date="2019-03" db="EMBL/GenBank/DDBJ databases">
        <title>Algoriphagus aquimaris sp. nov., isolated form marine sediment in Pohang, Korea.</title>
        <authorList>
            <person name="Kim J."/>
            <person name="Yoon S.-H."/>
            <person name="Lee S.-S."/>
        </authorList>
    </citation>
    <scope>NUCLEOTIDE SEQUENCE [LARGE SCALE GENOMIC DNA]</scope>
    <source>
        <strain evidence="4 5">F21</strain>
    </source>
</reference>
<dbReference type="InterPro" id="IPR004441">
    <property type="entry name" value="rRNA_MeTrfase_TrmH"/>
</dbReference>
<dbReference type="InterPro" id="IPR029026">
    <property type="entry name" value="tRNA_m1G_MTases_N"/>
</dbReference>
<dbReference type="GO" id="GO:0006396">
    <property type="term" value="P:RNA processing"/>
    <property type="evidence" value="ECO:0007669"/>
    <property type="project" value="InterPro"/>
</dbReference>
<dbReference type="GO" id="GO:0003723">
    <property type="term" value="F:RNA binding"/>
    <property type="evidence" value="ECO:0007669"/>
    <property type="project" value="InterPro"/>
</dbReference>
<dbReference type="SUPFAM" id="SSF75217">
    <property type="entry name" value="alpha/beta knot"/>
    <property type="match status" value="1"/>
</dbReference>
<dbReference type="GO" id="GO:0032259">
    <property type="term" value="P:methylation"/>
    <property type="evidence" value="ECO:0007669"/>
    <property type="project" value="UniProtKB-KW"/>
</dbReference>
<dbReference type="CDD" id="cd18097">
    <property type="entry name" value="SpoU-like"/>
    <property type="match status" value="1"/>
</dbReference>
<evidence type="ECO:0000313" key="4">
    <source>
        <dbReference type="EMBL" id="TDK44110.1"/>
    </source>
</evidence>
<dbReference type="GO" id="GO:0005829">
    <property type="term" value="C:cytosol"/>
    <property type="evidence" value="ECO:0007669"/>
    <property type="project" value="TreeGrafter"/>
</dbReference>
<sequence length="179" mass="20285">MKKLSIEELDRLSVEEYKETKKSPICLVLDNIRSLNNVGSAFRTGDAFRVEKIYLCGITGKPPHRDIQKTALGATESVEWEYCLNTLQAIHKLKAEGYQICAFEQVDQSTYLNEFTPDPEGKFALIFGNEVFGVEDDVIKECDQVLEIPQLGTKHSLNISVTLGIALWDLMVKLRQFNQ</sequence>
<keyword evidence="1 4" id="KW-0489">Methyltransferase</keyword>
<evidence type="ECO:0000313" key="5">
    <source>
        <dbReference type="Proteomes" id="UP000295438"/>
    </source>
</evidence>
<dbReference type="PANTHER" id="PTHR46429">
    <property type="entry name" value="23S RRNA (GUANOSINE-2'-O-)-METHYLTRANSFERASE RLMB"/>
    <property type="match status" value="1"/>
</dbReference>
<name>A0A4R5UXM8_9BACT</name>
<dbReference type="InterPro" id="IPR029028">
    <property type="entry name" value="Alpha/beta_knot_MTases"/>
</dbReference>
<dbReference type="InterPro" id="IPR001537">
    <property type="entry name" value="SpoU_MeTrfase"/>
</dbReference>
<keyword evidence="5" id="KW-1185">Reference proteome</keyword>
<organism evidence="4 5">
    <name type="scientific">Algoriphagus formosus</name>
    <dbReference type="NCBI Taxonomy" id="2007308"/>
    <lineage>
        <taxon>Bacteria</taxon>
        <taxon>Pseudomonadati</taxon>
        <taxon>Bacteroidota</taxon>
        <taxon>Cytophagia</taxon>
        <taxon>Cytophagales</taxon>
        <taxon>Cyclobacteriaceae</taxon>
        <taxon>Algoriphagus</taxon>
    </lineage>
</organism>
<feature type="domain" description="tRNA/rRNA methyltransferase SpoU type" evidence="3">
    <location>
        <begin position="25"/>
        <end position="168"/>
    </location>
</feature>
<dbReference type="Pfam" id="PF00588">
    <property type="entry name" value="SpoU_methylase"/>
    <property type="match status" value="1"/>
</dbReference>
<dbReference type="Proteomes" id="UP000295438">
    <property type="component" value="Unassembled WGS sequence"/>
</dbReference>
<dbReference type="PANTHER" id="PTHR46429:SF1">
    <property type="entry name" value="23S RRNA (GUANOSINE-2'-O-)-METHYLTRANSFERASE RLMB"/>
    <property type="match status" value="1"/>
</dbReference>
<keyword evidence="2 4" id="KW-0808">Transferase</keyword>
<dbReference type="EMBL" id="SMUW01000034">
    <property type="protein sequence ID" value="TDK44110.1"/>
    <property type="molecule type" value="Genomic_DNA"/>
</dbReference>
<protein>
    <submittedName>
        <fullName evidence="4">TrmH family RNA methyltransferase</fullName>
    </submittedName>
</protein>
<gene>
    <name evidence="4" type="ORF">E1898_10555</name>
</gene>